<reference evidence="2 3" key="1">
    <citation type="submission" date="2016-02" db="EMBL/GenBank/DDBJ databases">
        <title>Genome analysis of coral dinoflagellate symbionts highlights evolutionary adaptations to a symbiotic lifestyle.</title>
        <authorList>
            <person name="Aranda M."/>
            <person name="Li Y."/>
            <person name="Liew Y.J."/>
            <person name="Baumgarten S."/>
            <person name="Simakov O."/>
            <person name="Wilson M."/>
            <person name="Piel J."/>
            <person name="Ashoor H."/>
            <person name="Bougouffa S."/>
            <person name="Bajic V.B."/>
            <person name="Ryu T."/>
            <person name="Ravasi T."/>
            <person name="Bayer T."/>
            <person name="Micklem G."/>
            <person name="Kim H."/>
            <person name="Bhak J."/>
            <person name="Lajeunesse T.C."/>
            <person name="Voolstra C.R."/>
        </authorList>
    </citation>
    <scope>NUCLEOTIDE SEQUENCE [LARGE SCALE GENOMIC DNA]</scope>
    <source>
        <strain evidence="2 3">CCMP2467</strain>
    </source>
</reference>
<evidence type="ECO:0000313" key="2">
    <source>
        <dbReference type="EMBL" id="OLP80920.1"/>
    </source>
</evidence>
<proteinExistence type="predicted"/>
<gene>
    <name evidence="2" type="ORF">AK812_SmicGene38611</name>
</gene>
<keyword evidence="3" id="KW-1185">Reference proteome</keyword>
<evidence type="ECO:0000256" key="1">
    <source>
        <dbReference type="SAM" id="MobiDB-lite"/>
    </source>
</evidence>
<evidence type="ECO:0000313" key="3">
    <source>
        <dbReference type="Proteomes" id="UP000186817"/>
    </source>
</evidence>
<dbReference type="AlphaFoldDB" id="A0A1Q9CDB6"/>
<protein>
    <submittedName>
        <fullName evidence="2">Uncharacterized protein</fullName>
    </submittedName>
</protein>
<organism evidence="2 3">
    <name type="scientific">Symbiodinium microadriaticum</name>
    <name type="common">Dinoflagellate</name>
    <name type="synonym">Zooxanthella microadriatica</name>
    <dbReference type="NCBI Taxonomy" id="2951"/>
    <lineage>
        <taxon>Eukaryota</taxon>
        <taxon>Sar</taxon>
        <taxon>Alveolata</taxon>
        <taxon>Dinophyceae</taxon>
        <taxon>Suessiales</taxon>
        <taxon>Symbiodiniaceae</taxon>
        <taxon>Symbiodinium</taxon>
    </lineage>
</organism>
<comment type="caution">
    <text evidence="2">The sequence shown here is derived from an EMBL/GenBank/DDBJ whole genome shotgun (WGS) entry which is preliminary data.</text>
</comment>
<dbReference type="Proteomes" id="UP000186817">
    <property type="component" value="Unassembled WGS sequence"/>
</dbReference>
<accession>A0A1Q9CDB6</accession>
<feature type="region of interest" description="Disordered" evidence="1">
    <location>
        <begin position="148"/>
        <end position="191"/>
    </location>
</feature>
<dbReference type="EMBL" id="LSRX01001332">
    <property type="protein sequence ID" value="OLP80920.1"/>
    <property type="molecule type" value="Genomic_DNA"/>
</dbReference>
<dbReference type="OrthoDB" id="10608516at2759"/>
<sequence length="215" mass="25287">MEIDVPSYSVTYNEILAKREAQLSKDALAERQATQLTKYFIRARRRQQKETIEQQAEFSRRHYERNLQKAKDAGEAAAAMAQMVQEEKIIISAHMAEKGRERQAEELRAKEEQAERMKWQQARVLYERFQADERARLKQELESKKLEKLKENSKKHQEYFETKQKEKETELQDSQKKREAETLKVHEKKGRLAKECHKALTACCENLGDGSTIEA</sequence>
<name>A0A1Q9CDB6_SYMMI</name>